<feature type="compositionally biased region" description="Gly residues" evidence="1">
    <location>
        <begin position="73"/>
        <end position="92"/>
    </location>
</feature>
<gene>
    <name evidence="2" type="ORF">JOF36_003029</name>
</gene>
<dbReference type="EMBL" id="JAGINU010000001">
    <property type="protein sequence ID" value="MBP2367333.1"/>
    <property type="molecule type" value="Genomic_DNA"/>
</dbReference>
<proteinExistence type="predicted"/>
<dbReference type="RefSeq" id="WP_210027468.1">
    <property type="nucleotide sequence ID" value="NZ_JAGINU010000001.1"/>
</dbReference>
<accession>A0ABS4VTS9</accession>
<feature type="compositionally biased region" description="Basic and acidic residues" evidence="1">
    <location>
        <begin position="1"/>
        <end position="19"/>
    </location>
</feature>
<feature type="compositionally biased region" description="Polar residues" evidence="1">
    <location>
        <begin position="94"/>
        <end position="104"/>
    </location>
</feature>
<dbReference type="Proteomes" id="UP001519295">
    <property type="component" value="Unassembled WGS sequence"/>
</dbReference>
<reference evidence="2 3" key="1">
    <citation type="submission" date="2021-03" db="EMBL/GenBank/DDBJ databases">
        <title>Sequencing the genomes of 1000 actinobacteria strains.</title>
        <authorList>
            <person name="Klenk H.-P."/>
        </authorList>
    </citation>
    <scope>NUCLEOTIDE SEQUENCE [LARGE SCALE GENOMIC DNA]</scope>
    <source>
        <strain evidence="2 3">DSM 45256</strain>
    </source>
</reference>
<name>A0ABS4VTS9_9PSEU</name>
<protein>
    <submittedName>
        <fullName evidence="2">Uncharacterized protein</fullName>
    </submittedName>
</protein>
<feature type="region of interest" description="Disordered" evidence="1">
    <location>
        <begin position="1"/>
        <end position="161"/>
    </location>
</feature>
<feature type="compositionally biased region" description="Pro residues" evidence="1">
    <location>
        <begin position="32"/>
        <end position="44"/>
    </location>
</feature>
<feature type="compositionally biased region" description="Low complexity" evidence="1">
    <location>
        <begin position="140"/>
        <end position="156"/>
    </location>
</feature>
<evidence type="ECO:0000313" key="3">
    <source>
        <dbReference type="Proteomes" id="UP001519295"/>
    </source>
</evidence>
<keyword evidence="3" id="KW-1185">Reference proteome</keyword>
<sequence>MSAPHADDHDTAHPEDRRNGHPSATVLDGPVVPSPRASPAPDAVPDPAEPDGTPLPDDPAGLDVPGPGAADTGAGGTAVLGAGGAAGTGGSQGIPAQQSRQGTVPPTLHPGRPGSGAPLTVPAPAGLPGAIPPAGPGPWTPGAAGPDGRAAGFPTGQPTPPMPWPAVRPTIGAPVPTVQPDEPQAAPAWRRALDSLEPARLSGLSASLRGTVGHRTAAVTVGATLALAVGVLVAAYSGTGQESGDPQSAPAPAPVAVPPDLVSGTTAADPAAFGVAPAFTSPSGNIACRIHGGEARCDVENKRWTPTGAEDCTDAGLVVGGPAGARASCTGTPVEGDAAELDYRTHLTRGDVTCVSRRSGVECRDARSGHGFTVARSSYRLY</sequence>
<feature type="compositionally biased region" description="Pro residues" evidence="1">
    <location>
        <begin position="130"/>
        <end position="139"/>
    </location>
</feature>
<organism evidence="2 3">
    <name type="scientific">Pseudonocardia parietis</name>
    <dbReference type="NCBI Taxonomy" id="570936"/>
    <lineage>
        <taxon>Bacteria</taxon>
        <taxon>Bacillati</taxon>
        <taxon>Actinomycetota</taxon>
        <taxon>Actinomycetes</taxon>
        <taxon>Pseudonocardiales</taxon>
        <taxon>Pseudonocardiaceae</taxon>
        <taxon>Pseudonocardia</taxon>
    </lineage>
</organism>
<evidence type="ECO:0000313" key="2">
    <source>
        <dbReference type="EMBL" id="MBP2367333.1"/>
    </source>
</evidence>
<comment type="caution">
    <text evidence="2">The sequence shown here is derived from an EMBL/GenBank/DDBJ whole genome shotgun (WGS) entry which is preliminary data.</text>
</comment>
<evidence type="ECO:0000256" key="1">
    <source>
        <dbReference type="SAM" id="MobiDB-lite"/>
    </source>
</evidence>